<dbReference type="eggNOG" id="ENOG502ZFN0">
    <property type="taxonomic scope" value="Bacteria"/>
</dbReference>
<sequence>MRVYTLSQELRRETNPPIRAMTALYLAEAATTLARMEVLEAQKNAKEDD</sequence>
<dbReference type="STRING" id="118168.MC7420_7897"/>
<proteinExistence type="predicted"/>
<name>B4VIL9_9CYAN</name>
<keyword evidence="2" id="KW-1185">Reference proteome</keyword>
<organism evidence="1 2">
    <name type="scientific">Coleofasciculus chthonoplastes PCC 7420</name>
    <dbReference type="NCBI Taxonomy" id="118168"/>
    <lineage>
        <taxon>Bacteria</taxon>
        <taxon>Bacillati</taxon>
        <taxon>Cyanobacteriota</taxon>
        <taxon>Cyanophyceae</taxon>
        <taxon>Coleofasciculales</taxon>
        <taxon>Coleofasciculaceae</taxon>
        <taxon>Coleofasciculus</taxon>
    </lineage>
</organism>
<dbReference type="EMBL" id="DS989842">
    <property type="protein sequence ID" value="EDX78159.1"/>
    <property type="molecule type" value="Genomic_DNA"/>
</dbReference>
<dbReference type="AlphaFoldDB" id="B4VIL9"/>
<reference evidence="1 2" key="1">
    <citation type="submission" date="2008-07" db="EMBL/GenBank/DDBJ databases">
        <authorList>
            <person name="Tandeau de Marsac N."/>
            <person name="Ferriera S."/>
            <person name="Johnson J."/>
            <person name="Kravitz S."/>
            <person name="Beeson K."/>
            <person name="Sutton G."/>
            <person name="Rogers Y.-H."/>
            <person name="Friedman R."/>
            <person name="Frazier M."/>
            <person name="Venter J.C."/>
        </authorList>
    </citation>
    <scope>NUCLEOTIDE SEQUENCE [LARGE SCALE GENOMIC DNA]</scope>
    <source>
        <strain evidence="1 2">PCC 7420</strain>
    </source>
</reference>
<gene>
    <name evidence="1" type="ORF">MC7420_7897</name>
</gene>
<protein>
    <submittedName>
        <fullName evidence="1">Uncharacterized protein</fullName>
    </submittedName>
</protein>
<accession>B4VIL9</accession>
<evidence type="ECO:0000313" key="1">
    <source>
        <dbReference type="EMBL" id="EDX78159.1"/>
    </source>
</evidence>
<dbReference type="HOGENOM" id="CLU_3134441_0_0_3"/>
<evidence type="ECO:0000313" key="2">
    <source>
        <dbReference type="Proteomes" id="UP000003835"/>
    </source>
</evidence>
<dbReference type="Proteomes" id="UP000003835">
    <property type="component" value="Unassembled WGS sequence"/>
</dbReference>